<evidence type="ECO:0000259" key="10">
    <source>
        <dbReference type="PROSITE" id="PS50850"/>
    </source>
</evidence>
<dbReference type="PANTHER" id="PTHR43528">
    <property type="entry name" value="ALPHA-KETOGLUTARATE PERMEASE"/>
    <property type="match status" value="1"/>
</dbReference>
<evidence type="ECO:0000256" key="6">
    <source>
        <dbReference type="ARBA" id="ARBA00022847"/>
    </source>
</evidence>
<dbReference type="InterPro" id="IPR005829">
    <property type="entry name" value="Sugar_transporter_CS"/>
</dbReference>
<dbReference type="EMBL" id="WOTB01000005">
    <property type="protein sequence ID" value="NHN84148.1"/>
    <property type="molecule type" value="Genomic_DNA"/>
</dbReference>
<evidence type="ECO:0000256" key="9">
    <source>
        <dbReference type="SAM" id="Phobius"/>
    </source>
</evidence>
<comment type="subcellular location">
    <subcellularLocation>
        <location evidence="1">Cell membrane</location>
        <topology evidence="1">Multi-pass membrane protein</topology>
    </subcellularLocation>
</comment>
<comment type="caution">
    <text evidence="11">The sequence shown here is derived from an EMBL/GenBank/DDBJ whole genome shotgun (WGS) entry which is preliminary data.</text>
</comment>
<feature type="domain" description="Major facilitator superfamily (MFS) profile" evidence="10">
    <location>
        <begin position="21"/>
        <end position="432"/>
    </location>
</feature>
<dbReference type="InterPro" id="IPR051084">
    <property type="entry name" value="H+-coupled_symporters"/>
</dbReference>
<feature type="transmembrane region" description="Helical" evidence="9">
    <location>
        <begin position="93"/>
        <end position="115"/>
    </location>
</feature>
<dbReference type="PANTHER" id="PTHR43528:SF1">
    <property type="entry name" value="ALPHA-KETOGLUTARATE PERMEASE"/>
    <property type="match status" value="1"/>
</dbReference>
<dbReference type="Proteomes" id="UP000635278">
    <property type="component" value="Unassembled WGS sequence"/>
</dbReference>
<evidence type="ECO:0000256" key="4">
    <source>
        <dbReference type="ARBA" id="ARBA00022475"/>
    </source>
</evidence>
<feature type="transmembrane region" description="Helical" evidence="9">
    <location>
        <begin position="408"/>
        <end position="427"/>
    </location>
</feature>
<feature type="transmembrane region" description="Helical" evidence="9">
    <location>
        <begin position="340"/>
        <end position="364"/>
    </location>
</feature>
<dbReference type="PROSITE" id="PS50850">
    <property type="entry name" value="MFS"/>
    <property type="match status" value="1"/>
</dbReference>
<dbReference type="Gene3D" id="1.20.1250.20">
    <property type="entry name" value="MFS general substrate transporter like domains"/>
    <property type="match status" value="2"/>
</dbReference>
<feature type="transmembrane region" description="Helical" evidence="9">
    <location>
        <begin position="160"/>
        <end position="181"/>
    </location>
</feature>
<feature type="transmembrane region" description="Helical" evidence="9">
    <location>
        <begin position="193"/>
        <end position="212"/>
    </location>
</feature>
<evidence type="ECO:0000256" key="3">
    <source>
        <dbReference type="ARBA" id="ARBA00022448"/>
    </source>
</evidence>
<gene>
    <name evidence="11" type="ORF">GOB93_05750</name>
</gene>
<accession>A0ABX0JN15</accession>
<feature type="transmembrane region" description="Helical" evidence="9">
    <location>
        <begin position="248"/>
        <end position="273"/>
    </location>
</feature>
<reference evidence="11 12" key="1">
    <citation type="journal article" date="2020" name="Int. J. Syst. Evol. Microbiol.">
        <title>Novel acetic acid bacteria from cider fermentations: Acetobacter conturbans sp. nov. and Acetobacter fallax sp. nov.</title>
        <authorList>
            <person name="Sombolestani A.S."/>
            <person name="Cleenwerck I."/>
            <person name="Cnockaert M."/>
            <person name="Borremans W."/>
            <person name="Wieme A.D."/>
            <person name="De Vuyst L."/>
            <person name="Vandamme P."/>
        </authorList>
    </citation>
    <scope>NUCLEOTIDE SEQUENCE [LARGE SCALE GENOMIC DNA]</scope>
    <source>
        <strain evidence="11 12">LMG 30640</strain>
    </source>
</reference>
<keyword evidence="5 9" id="KW-0812">Transmembrane</keyword>
<evidence type="ECO:0000256" key="1">
    <source>
        <dbReference type="ARBA" id="ARBA00004651"/>
    </source>
</evidence>
<dbReference type="PROSITE" id="PS00216">
    <property type="entry name" value="SUGAR_TRANSPORT_1"/>
    <property type="match status" value="1"/>
</dbReference>
<keyword evidence="8 9" id="KW-0472">Membrane</keyword>
<feature type="transmembrane region" description="Helical" evidence="9">
    <location>
        <begin position="376"/>
        <end position="402"/>
    </location>
</feature>
<proteinExistence type="inferred from homology"/>
<dbReference type="InterPro" id="IPR011701">
    <property type="entry name" value="MFS"/>
</dbReference>
<dbReference type="InterPro" id="IPR020846">
    <property type="entry name" value="MFS_dom"/>
</dbReference>
<evidence type="ECO:0000313" key="11">
    <source>
        <dbReference type="EMBL" id="NHN84148.1"/>
    </source>
</evidence>
<evidence type="ECO:0000313" key="12">
    <source>
        <dbReference type="Proteomes" id="UP000635278"/>
    </source>
</evidence>
<feature type="transmembrane region" description="Helical" evidence="9">
    <location>
        <begin position="121"/>
        <end position="148"/>
    </location>
</feature>
<sequence length="451" mass="48237">MMSAGTMKQGYERHGRRQIQAIAAGAIGNFIELFDFIMFGFFALEISANFFPARSPLISILSVFATYGVGFVMRPLGAVFFGSYGDKKGRRQVLILTVGLMAVTTGVIGILPVYADIGVGAPILLVMLRLLQGFSAGGEWGGAATFLVEYADPGERGRIGSLHQCSAALALAASTLFAAFLQTVIPSATMFAWGWRIPFLVAFVLAPVALYLRSQALVETPSFLVESRHHQIPRAPVREALTLHWRRILTAFAISAAGTASNYMFLIFFPTFAIQNFHISPRSTYYATALCATAMALVTPLSGRLSDHVGRRPPMLVGIGGQVLLAWPLFRMVIDSHDLTGFICGQFVAAVLLGISAGPLVPLLTELFPTTIRLTGLSIGYGLSVTIFGGFGPFIGTLLISWTGRLDAAAFYVVGAGMLSFITLLTLSEPAGLPFTDDATDDTDAPVMAAD</sequence>
<dbReference type="InterPro" id="IPR036259">
    <property type="entry name" value="MFS_trans_sf"/>
</dbReference>
<keyword evidence="7 9" id="KW-1133">Transmembrane helix</keyword>
<feature type="transmembrane region" description="Helical" evidence="9">
    <location>
        <begin position="21"/>
        <end position="44"/>
    </location>
</feature>
<evidence type="ECO:0000256" key="8">
    <source>
        <dbReference type="ARBA" id="ARBA00023136"/>
    </source>
</evidence>
<dbReference type="Pfam" id="PF07690">
    <property type="entry name" value="MFS_1"/>
    <property type="match status" value="1"/>
</dbReference>
<evidence type="ECO:0000256" key="7">
    <source>
        <dbReference type="ARBA" id="ARBA00022989"/>
    </source>
</evidence>
<name>A0ABX0JN15_9PROT</name>
<keyword evidence="12" id="KW-1185">Reference proteome</keyword>
<evidence type="ECO:0000256" key="2">
    <source>
        <dbReference type="ARBA" id="ARBA00008240"/>
    </source>
</evidence>
<dbReference type="PROSITE" id="PS00217">
    <property type="entry name" value="SUGAR_TRANSPORT_2"/>
    <property type="match status" value="1"/>
</dbReference>
<organism evidence="11 12">
    <name type="scientific">Acetobacter musti</name>
    <dbReference type="NCBI Taxonomy" id="864732"/>
    <lineage>
        <taxon>Bacteria</taxon>
        <taxon>Pseudomonadati</taxon>
        <taxon>Pseudomonadota</taxon>
        <taxon>Alphaproteobacteria</taxon>
        <taxon>Acetobacterales</taxon>
        <taxon>Acetobacteraceae</taxon>
        <taxon>Acetobacter</taxon>
    </lineage>
</organism>
<keyword evidence="4" id="KW-1003">Cell membrane</keyword>
<feature type="transmembrane region" description="Helical" evidence="9">
    <location>
        <begin position="285"/>
        <end position="303"/>
    </location>
</feature>
<feature type="transmembrane region" description="Helical" evidence="9">
    <location>
        <begin position="56"/>
        <end position="81"/>
    </location>
</feature>
<evidence type="ECO:0000256" key="5">
    <source>
        <dbReference type="ARBA" id="ARBA00022692"/>
    </source>
</evidence>
<keyword evidence="6" id="KW-0769">Symport</keyword>
<keyword evidence="3" id="KW-0813">Transport</keyword>
<comment type="similarity">
    <text evidence="2">Belongs to the major facilitator superfamily. Metabolite:H+ Symporter (MHS) family (TC 2.A.1.6) family.</text>
</comment>
<dbReference type="SUPFAM" id="SSF103473">
    <property type="entry name" value="MFS general substrate transporter"/>
    <property type="match status" value="1"/>
</dbReference>
<protein>
    <submittedName>
        <fullName evidence="11">MFS transporter</fullName>
    </submittedName>
</protein>